<keyword evidence="5" id="KW-0808">Transferase</keyword>
<dbReference type="Pfam" id="PF12819">
    <property type="entry name" value="Malectin_like"/>
    <property type="match status" value="1"/>
</dbReference>
<feature type="transmembrane region" description="Helical" evidence="17">
    <location>
        <begin position="516"/>
        <end position="541"/>
    </location>
</feature>
<dbReference type="PRINTS" id="PR00019">
    <property type="entry name" value="LEURICHRPT"/>
</dbReference>
<dbReference type="SMART" id="SM00369">
    <property type="entry name" value="LRR_TYP"/>
    <property type="match status" value="2"/>
</dbReference>
<dbReference type="SUPFAM" id="SSF56112">
    <property type="entry name" value="Protein kinase-like (PK-like)"/>
    <property type="match status" value="1"/>
</dbReference>
<evidence type="ECO:0000256" key="10">
    <source>
        <dbReference type="ARBA" id="ARBA00022777"/>
    </source>
</evidence>
<evidence type="ECO:0000256" key="15">
    <source>
        <dbReference type="ARBA" id="ARBA00048679"/>
    </source>
</evidence>
<keyword evidence="11 16" id="KW-0067">ATP-binding</keyword>
<comment type="subcellular location">
    <subcellularLocation>
        <location evidence="1">Membrane</location>
        <topology evidence="1">Single-pass membrane protein</topology>
    </subcellularLocation>
</comment>
<keyword evidence="12 17" id="KW-1133">Transmembrane helix</keyword>
<dbReference type="InterPro" id="IPR000719">
    <property type="entry name" value="Prot_kinase_dom"/>
</dbReference>
<evidence type="ECO:0000256" key="6">
    <source>
        <dbReference type="ARBA" id="ARBA00022692"/>
    </source>
</evidence>
<dbReference type="PROSITE" id="PS50011">
    <property type="entry name" value="PROTEIN_KINASE_DOM"/>
    <property type="match status" value="1"/>
</dbReference>
<keyword evidence="10" id="KW-0418">Kinase</keyword>
<dbReference type="InterPro" id="IPR017441">
    <property type="entry name" value="Protein_kinase_ATP_BS"/>
</dbReference>
<dbReference type="InterPro" id="IPR032675">
    <property type="entry name" value="LRR_dom_sf"/>
</dbReference>
<dbReference type="Pfam" id="PF07714">
    <property type="entry name" value="PK_Tyr_Ser-Thr"/>
    <property type="match status" value="1"/>
</dbReference>
<evidence type="ECO:0000256" key="13">
    <source>
        <dbReference type="ARBA" id="ARBA00023136"/>
    </source>
</evidence>
<evidence type="ECO:0000256" key="12">
    <source>
        <dbReference type="ARBA" id="ARBA00022989"/>
    </source>
</evidence>
<name>A0ABU6TL85_9FABA</name>
<evidence type="ECO:0000256" key="16">
    <source>
        <dbReference type="PROSITE-ProRule" id="PRU10141"/>
    </source>
</evidence>
<dbReference type="Pfam" id="PF00560">
    <property type="entry name" value="LRR_1"/>
    <property type="match status" value="2"/>
</dbReference>
<dbReference type="PROSITE" id="PS51450">
    <property type="entry name" value="LRR"/>
    <property type="match status" value="1"/>
</dbReference>
<evidence type="ECO:0000256" key="3">
    <source>
        <dbReference type="ARBA" id="ARBA00022527"/>
    </source>
</evidence>
<evidence type="ECO:0000256" key="1">
    <source>
        <dbReference type="ARBA" id="ARBA00004167"/>
    </source>
</evidence>
<gene>
    <name evidence="20" type="ORF">PIB30_063757</name>
</gene>
<dbReference type="PANTHER" id="PTHR45631">
    <property type="entry name" value="OS07G0107800 PROTEIN-RELATED"/>
    <property type="match status" value="1"/>
</dbReference>
<keyword evidence="6 17" id="KW-0812">Transmembrane</keyword>
<dbReference type="InterPro" id="IPR024788">
    <property type="entry name" value="Malectin-like_Carb-bd_dom"/>
</dbReference>
<comment type="caution">
    <text evidence="20">The sequence shown here is derived from an EMBL/GenBank/DDBJ whole genome shotgun (WGS) entry which is preliminary data.</text>
</comment>
<comment type="catalytic activity">
    <reaction evidence="15">
        <text>L-seryl-[protein] + ATP = O-phospho-L-seryl-[protein] + ADP + H(+)</text>
        <dbReference type="Rhea" id="RHEA:17989"/>
        <dbReference type="Rhea" id="RHEA-COMP:9863"/>
        <dbReference type="Rhea" id="RHEA-COMP:11604"/>
        <dbReference type="ChEBI" id="CHEBI:15378"/>
        <dbReference type="ChEBI" id="CHEBI:29999"/>
        <dbReference type="ChEBI" id="CHEBI:30616"/>
        <dbReference type="ChEBI" id="CHEBI:83421"/>
        <dbReference type="ChEBI" id="CHEBI:456216"/>
        <dbReference type="EC" id="2.7.11.1"/>
    </reaction>
</comment>
<keyword evidence="21" id="KW-1185">Reference proteome</keyword>
<keyword evidence="7 18" id="KW-0732">Signal</keyword>
<keyword evidence="13 17" id="KW-0472">Membrane</keyword>
<dbReference type="InterPro" id="IPR001611">
    <property type="entry name" value="Leu-rich_rpt"/>
</dbReference>
<feature type="binding site" evidence="16">
    <location>
        <position position="604"/>
    </location>
    <ligand>
        <name>ATP</name>
        <dbReference type="ChEBI" id="CHEBI:30616"/>
    </ligand>
</feature>
<evidence type="ECO:0000259" key="19">
    <source>
        <dbReference type="PROSITE" id="PS50011"/>
    </source>
</evidence>
<evidence type="ECO:0000256" key="2">
    <source>
        <dbReference type="ARBA" id="ARBA00012513"/>
    </source>
</evidence>
<proteinExistence type="predicted"/>
<evidence type="ECO:0000256" key="18">
    <source>
        <dbReference type="SAM" id="SignalP"/>
    </source>
</evidence>
<evidence type="ECO:0000313" key="21">
    <source>
        <dbReference type="Proteomes" id="UP001341840"/>
    </source>
</evidence>
<dbReference type="Gene3D" id="1.10.510.10">
    <property type="entry name" value="Transferase(Phosphotransferase) domain 1"/>
    <property type="match status" value="1"/>
</dbReference>
<dbReference type="InterPro" id="IPR003591">
    <property type="entry name" value="Leu-rich_rpt_typical-subtyp"/>
</dbReference>
<evidence type="ECO:0000256" key="11">
    <source>
        <dbReference type="ARBA" id="ARBA00022840"/>
    </source>
</evidence>
<protein>
    <recommendedName>
        <fullName evidence="2">non-specific serine/threonine protein kinase</fullName>
        <ecNumber evidence="2">2.7.11.1</ecNumber>
    </recommendedName>
</protein>
<dbReference type="CDD" id="cd14066">
    <property type="entry name" value="STKc_IRAK"/>
    <property type="match status" value="1"/>
</dbReference>
<dbReference type="Proteomes" id="UP001341840">
    <property type="component" value="Unassembled WGS sequence"/>
</dbReference>
<evidence type="ECO:0000256" key="5">
    <source>
        <dbReference type="ARBA" id="ARBA00022679"/>
    </source>
</evidence>
<accession>A0ABU6TL85</accession>
<dbReference type="Gene3D" id="3.30.200.20">
    <property type="entry name" value="Phosphorylase Kinase, domain 1"/>
    <property type="match status" value="1"/>
</dbReference>
<dbReference type="InterPro" id="IPR008271">
    <property type="entry name" value="Ser/Thr_kinase_AS"/>
</dbReference>
<evidence type="ECO:0000256" key="7">
    <source>
        <dbReference type="ARBA" id="ARBA00022729"/>
    </source>
</evidence>
<evidence type="ECO:0000256" key="14">
    <source>
        <dbReference type="ARBA" id="ARBA00047899"/>
    </source>
</evidence>
<dbReference type="SUPFAM" id="SSF52047">
    <property type="entry name" value="RNI-like"/>
    <property type="match status" value="1"/>
</dbReference>
<reference evidence="20 21" key="1">
    <citation type="journal article" date="2023" name="Plants (Basel)">
        <title>Bridging the Gap: Combining Genomics and Transcriptomics Approaches to Understand Stylosanthes scabra, an Orphan Legume from the Brazilian Caatinga.</title>
        <authorList>
            <person name="Ferreira-Neto J.R.C."/>
            <person name="da Silva M.D."/>
            <person name="Binneck E."/>
            <person name="de Melo N.F."/>
            <person name="da Silva R.H."/>
            <person name="de Melo A.L.T.M."/>
            <person name="Pandolfi V."/>
            <person name="Bustamante F.O."/>
            <person name="Brasileiro-Vidal A.C."/>
            <person name="Benko-Iseppon A.M."/>
        </authorList>
    </citation>
    <scope>NUCLEOTIDE SEQUENCE [LARGE SCALE GENOMIC DNA]</scope>
    <source>
        <tissue evidence="20">Leaves</tissue>
    </source>
</reference>
<evidence type="ECO:0000256" key="8">
    <source>
        <dbReference type="ARBA" id="ARBA00022737"/>
    </source>
</evidence>
<dbReference type="PANTHER" id="PTHR45631:SF202">
    <property type="entry name" value="SENESCENCE-INDUCED RECEPTOR-LIKE SERINE_THREONINE-PROTEIN KINASE"/>
    <property type="match status" value="1"/>
</dbReference>
<evidence type="ECO:0000256" key="4">
    <source>
        <dbReference type="ARBA" id="ARBA00022614"/>
    </source>
</evidence>
<keyword evidence="9 16" id="KW-0547">Nucleotide-binding</keyword>
<dbReference type="PROSITE" id="PS00108">
    <property type="entry name" value="PROTEIN_KINASE_ST"/>
    <property type="match status" value="1"/>
</dbReference>
<comment type="catalytic activity">
    <reaction evidence="14">
        <text>L-threonyl-[protein] + ATP = O-phospho-L-threonyl-[protein] + ADP + H(+)</text>
        <dbReference type="Rhea" id="RHEA:46608"/>
        <dbReference type="Rhea" id="RHEA-COMP:11060"/>
        <dbReference type="Rhea" id="RHEA-COMP:11605"/>
        <dbReference type="ChEBI" id="CHEBI:15378"/>
        <dbReference type="ChEBI" id="CHEBI:30013"/>
        <dbReference type="ChEBI" id="CHEBI:30616"/>
        <dbReference type="ChEBI" id="CHEBI:61977"/>
        <dbReference type="ChEBI" id="CHEBI:456216"/>
        <dbReference type="EC" id="2.7.11.1"/>
    </reaction>
</comment>
<keyword evidence="8" id="KW-0677">Repeat</keyword>
<dbReference type="PROSITE" id="PS00107">
    <property type="entry name" value="PROTEIN_KINASE_ATP"/>
    <property type="match status" value="1"/>
</dbReference>
<dbReference type="InterPro" id="IPR001245">
    <property type="entry name" value="Ser-Thr/Tyr_kinase_cat_dom"/>
</dbReference>
<evidence type="ECO:0000313" key="20">
    <source>
        <dbReference type="EMBL" id="MED6149565.1"/>
    </source>
</evidence>
<feature type="signal peptide" evidence="18">
    <location>
        <begin position="1"/>
        <end position="16"/>
    </location>
</feature>
<dbReference type="SMART" id="SM00220">
    <property type="entry name" value="S_TKc"/>
    <property type="match status" value="1"/>
</dbReference>
<evidence type="ECO:0000256" key="17">
    <source>
        <dbReference type="SAM" id="Phobius"/>
    </source>
</evidence>
<keyword evidence="3" id="KW-0723">Serine/threonine-protein kinase</keyword>
<dbReference type="InterPro" id="IPR011009">
    <property type="entry name" value="Kinase-like_dom_sf"/>
</dbReference>
<feature type="chain" id="PRO_5046473037" description="non-specific serine/threonine protein kinase" evidence="18">
    <location>
        <begin position="17"/>
        <end position="879"/>
    </location>
</feature>
<keyword evidence="4" id="KW-0433">Leucine-rich repeat</keyword>
<feature type="domain" description="Protein kinase" evidence="19">
    <location>
        <begin position="577"/>
        <end position="848"/>
    </location>
</feature>
<organism evidence="20 21">
    <name type="scientific">Stylosanthes scabra</name>
    <dbReference type="NCBI Taxonomy" id="79078"/>
    <lineage>
        <taxon>Eukaryota</taxon>
        <taxon>Viridiplantae</taxon>
        <taxon>Streptophyta</taxon>
        <taxon>Embryophyta</taxon>
        <taxon>Tracheophyta</taxon>
        <taxon>Spermatophyta</taxon>
        <taxon>Magnoliopsida</taxon>
        <taxon>eudicotyledons</taxon>
        <taxon>Gunneridae</taxon>
        <taxon>Pentapetalae</taxon>
        <taxon>rosids</taxon>
        <taxon>fabids</taxon>
        <taxon>Fabales</taxon>
        <taxon>Fabaceae</taxon>
        <taxon>Papilionoideae</taxon>
        <taxon>50 kb inversion clade</taxon>
        <taxon>dalbergioids sensu lato</taxon>
        <taxon>Dalbergieae</taxon>
        <taxon>Pterocarpus clade</taxon>
        <taxon>Stylosanthes</taxon>
    </lineage>
</organism>
<dbReference type="EC" id="2.7.11.1" evidence="2"/>
<evidence type="ECO:0000256" key="9">
    <source>
        <dbReference type="ARBA" id="ARBA00022741"/>
    </source>
</evidence>
<dbReference type="EMBL" id="JASCZI010091232">
    <property type="protein sequence ID" value="MED6149565.1"/>
    <property type="molecule type" value="Genomic_DNA"/>
</dbReference>
<sequence length="879" mass="98671">MLLRFLFVMLEVVTSGLLVQTQLQSGFISIDCGLPEGKDYTEKTTGINYISDANFIDSGVSKTVSNEDKISHQQQLSYVRSFPNGMRNCYEISVKSATKYLIRASFLYGNYDGLNELPQFDIHLGTNLWDTVKISNQSQSIYRELMHTPTLNYVHICLVNTGKGVPFISAIEFRNMDFNNVYQTSGATTLARLVGVDFGSLTNVTYRYIDDLHDRLWEPYSNEHWTQLNTIFSDDLKNNDWELPKSVIKTAAAPKNAKGFLNFYFDALNETATHQLCYFYLHFAEVQKLAPNETREFNITINGNSFSDLLQPPNSIYTIYSGSSYYVFVKNNNISLVQTKASTLPPIINALEIYQVKDFSQLETQPDDVDAVTNIKKVYRVTHNWQGDPCAPVEFMWEGLNCNFSGTLRITSLNLSSRGIIGHIAIYISKLTELESLDLSNNSLSGNIPVFLVENLPSLKVLNLQNNNLTGLIPKALLQRSSEGILSLRLEQNPNLCESGPCEQQTKDKSKENNSVVYVLASVSAFLMLLLVVLAAANIIYIKKRKPDDVPFNMKSGDPLESKRRQYSFDEVVNMTNNFERILGRGGFGTVYYGIIDDIPVAVKMLLQSSVQGHQQFLAEVKFLMRVHHRNLTSLIGYCNEDNNIGLIYEYMANGNLNEHLLGKTNRTKFLTWEDRLQIAVDVAQGLEYLHNGCKPPIIHRDIKCANILLNETFQAKLADLGLSKSFIKSGDTHVSTVVAGTLGYLDPEYETSKKLTEKSDVYSFGVVLLKLITGQATTLSNNAHISEWVGSVVARGDIEGIVEPRLERDFDIYSAWKAVEIAMACVSITSKERPCMRDVVVELKKCLAVESARKNVGAKDSNELLTMNLVTEISPVAR</sequence>
<dbReference type="Gene3D" id="3.80.10.10">
    <property type="entry name" value="Ribonuclease Inhibitor"/>
    <property type="match status" value="1"/>
</dbReference>